<evidence type="ECO:0000313" key="2">
    <source>
        <dbReference type="Proteomes" id="UP000299102"/>
    </source>
</evidence>
<name>A0A4C1XC04_EUMVA</name>
<keyword evidence="2" id="KW-1185">Reference proteome</keyword>
<accession>A0A4C1XC04</accession>
<sequence length="205" mass="22785">MRSEKKCIDRPPLPHSCTGCIISITSQSQFRAIVESSKRSSLRVRPRTRVCACLRTESRALLPRYVTACVTAAGLRNALEIRAGGLTFPPRLETSWSVRQKSKHYGRFSRGYISSELGTLGLEDNALTNEPPDLTNPEAISQVFRTSVTSRCGRVREIYISAMRQRLSGTLSKRGVDGSDLWTRITQLGAFCNRDGYATSRRNAG</sequence>
<evidence type="ECO:0000313" key="1">
    <source>
        <dbReference type="EMBL" id="GBP61431.1"/>
    </source>
</evidence>
<comment type="caution">
    <text evidence="1">The sequence shown here is derived from an EMBL/GenBank/DDBJ whole genome shotgun (WGS) entry which is preliminary data.</text>
</comment>
<dbReference type="AlphaFoldDB" id="A0A4C1XC04"/>
<dbReference type="Proteomes" id="UP000299102">
    <property type="component" value="Unassembled WGS sequence"/>
</dbReference>
<reference evidence="1 2" key="1">
    <citation type="journal article" date="2019" name="Commun. Biol.">
        <title>The bagworm genome reveals a unique fibroin gene that provides high tensile strength.</title>
        <authorList>
            <person name="Kono N."/>
            <person name="Nakamura H."/>
            <person name="Ohtoshi R."/>
            <person name="Tomita M."/>
            <person name="Numata K."/>
            <person name="Arakawa K."/>
        </authorList>
    </citation>
    <scope>NUCLEOTIDE SEQUENCE [LARGE SCALE GENOMIC DNA]</scope>
</reference>
<proteinExistence type="predicted"/>
<gene>
    <name evidence="1" type="ORF">EVAR_50799_1</name>
</gene>
<protein>
    <submittedName>
        <fullName evidence="1">Uncharacterized protein</fullName>
    </submittedName>
</protein>
<organism evidence="1 2">
    <name type="scientific">Eumeta variegata</name>
    <name type="common">Bagworm moth</name>
    <name type="synonym">Eumeta japonica</name>
    <dbReference type="NCBI Taxonomy" id="151549"/>
    <lineage>
        <taxon>Eukaryota</taxon>
        <taxon>Metazoa</taxon>
        <taxon>Ecdysozoa</taxon>
        <taxon>Arthropoda</taxon>
        <taxon>Hexapoda</taxon>
        <taxon>Insecta</taxon>
        <taxon>Pterygota</taxon>
        <taxon>Neoptera</taxon>
        <taxon>Endopterygota</taxon>
        <taxon>Lepidoptera</taxon>
        <taxon>Glossata</taxon>
        <taxon>Ditrysia</taxon>
        <taxon>Tineoidea</taxon>
        <taxon>Psychidae</taxon>
        <taxon>Oiketicinae</taxon>
        <taxon>Eumeta</taxon>
    </lineage>
</organism>
<dbReference type="EMBL" id="BGZK01000814">
    <property type="protein sequence ID" value="GBP61431.1"/>
    <property type="molecule type" value="Genomic_DNA"/>
</dbReference>